<dbReference type="GO" id="GO:0004326">
    <property type="term" value="F:tetrahydrofolylpolyglutamate synthase activity"/>
    <property type="evidence" value="ECO:0007669"/>
    <property type="project" value="UniProtKB-EC"/>
</dbReference>
<evidence type="ECO:0000256" key="13">
    <source>
        <dbReference type="ARBA" id="ARBA00022840"/>
    </source>
</evidence>
<sequence length="428" mass="44720">MQRTLDEWLDYQLTTHVRGVDLGLARVGEVWRRLGAPRPGRVVVTVAGTNGKGSTVAFVEAIAAAAGLACGAYTSPHLLRYNERVRVLGHDASDASLVAAFERIETARGDLPLTYFEFGTLAALLVFADAGLDVAILEVGLGGRLDAVNLVDADVAVVTTIALDHQDWLGDSLDGIGREKAGVARAGRVAIVGQIDPPAGLTGELARIGALVRRAGIDFRLDVDAQGWHWYDATRRYDLPAAALAAPCQPANAAAAIAALVALGDRLPIDAAHIAQGVASARVAARLQRFSLGRGELVIDVAHNPQAAGVLADWLAAQGDGRRNVAVFGALADKDVAGVMAPLASRFDAWRLAGLDRDSPRGLDSGGLRRIYDGVAPQAAVWVHDDVDAALDAAKPALHEGARIVAFGSFFVASAALRWAAAHGLHAG</sequence>
<evidence type="ECO:0000313" key="27">
    <source>
        <dbReference type="Proteomes" id="UP001139971"/>
    </source>
</evidence>
<keyword evidence="12 23" id="KW-0547">Nucleotide-binding</keyword>
<dbReference type="InterPro" id="IPR036565">
    <property type="entry name" value="Mur-like_cat_sf"/>
</dbReference>
<evidence type="ECO:0000256" key="20">
    <source>
        <dbReference type="ARBA" id="ARBA00047808"/>
    </source>
</evidence>
<gene>
    <name evidence="26" type="primary">folC</name>
    <name evidence="26" type="ORF">OD750_004205</name>
</gene>
<evidence type="ECO:0000256" key="7">
    <source>
        <dbReference type="ARBA" id="ARBA00013023"/>
    </source>
</evidence>
<keyword evidence="13 23" id="KW-0067">ATP-binding</keyword>
<dbReference type="InterPro" id="IPR004101">
    <property type="entry name" value="Mur_ligase_C"/>
</dbReference>
<evidence type="ECO:0000256" key="2">
    <source>
        <dbReference type="ARBA" id="ARBA00002714"/>
    </source>
</evidence>
<evidence type="ECO:0000256" key="17">
    <source>
        <dbReference type="ARBA" id="ARBA00030592"/>
    </source>
</evidence>
<dbReference type="FunFam" id="3.40.1190.10:FF:000004">
    <property type="entry name" value="Dihydrofolate synthase/folylpolyglutamate synthase"/>
    <property type="match status" value="1"/>
</dbReference>
<comment type="caution">
    <text evidence="26">The sequence shown here is derived from an EMBL/GenBank/DDBJ whole genome shotgun (WGS) entry which is preliminary data.</text>
</comment>
<dbReference type="PANTHER" id="PTHR11136:SF0">
    <property type="entry name" value="DIHYDROFOLATE SYNTHETASE-RELATED"/>
    <property type="match status" value="1"/>
</dbReference>
<reference evidence="26" key="1">
    <citation type="submission" date="2023-02" db="EMBL/GenBank/DDBJ databases">
        <title>Tahibacter soli sp. nov. isolated from soil.</title>
        <authorList>
            <person name="Baek J.H."/>
            <person name="Lee J.K."/>
            <person name="Choi D.G."/>
            <person name="Jeon C.O."/>
        </authorList>
    </citation>
    <scope>NUCLEOTIDE SEQUENCE</scope>
    <source>
        <strain evidence="26">BL</strain>
    </source>
</reference>
<evidence type="ECO:0000256" key="12">
    <source>
        <dbReference type="ARBA" id="ARBA00022741"/>
    </source>
</evidence>
<evidence type="ECO:0000256" key="11">
    <source>
        <dbReference type="ARBA" id="ARBA00022723"/>
    </source>
</evidence>
<evidence type="ECO:0000256" key="23">
    <source>
        <dbReference type="PIRNR" id="PIRNR001563"/>
    </source>
</evidence>
<evidence type="ECO:0000256" key="15">
    <source>
        <dbReference type="ARBA" id="ARBA00022909"/>
    </source>
</evidence>
<feature type="domain" description="Mur ligase central" evidence="25">
    <location>
        <begin position="46"/>
        <end position="181"/>
    </location>
</feature>
<dbReference type="NCBIfam" id="TIGR01499">
    <property type="entry name" value="folC"/>
    <property type="match status" value="1"/>
</dbReference>
<dbReference type="Proteomes" id="UP001139971">
    <property type="component" value="Unassembled WGS sequence"/>
</dbReference>
<accession>A0A9X4BJ30</accession>
<dbReference type="EC" id="6.3.2.17" evidence="8"/>
<dbReference type="AlphaFoldDB" id="A0A9X4BJ30"/>
<dbReference type="SUPFAM" id="SSF53623">
    <property type="entry name" value="MurD-like peptide ligases, catalytic domain"/>
    <property type="match status" value="1"/>
</dbReference>
<feature type="domain" description="Mur ligase C-terminal" evidence="24">
    <location>
        <begin position="286"/>
        <end position="410"/>
    </location>
</feature>
<evidence type="ECO:0000256" key="1">
    <source>
        <dbReference type="ARBA" id="ARBA00001946"/>
    </source>
</evidence>
<comment type="function">
    <text evidence="2">Functions in two distinct reactions of the de novo folate biosynthetic pathway. Catalyzes the addition of a glutamate residue to dihydropteroate (7,8-dihydropteroate or H2Pte) to form dihydrofolate (7,8-dihydrofolate monoglutamate or H2Pte-Glu). Also catalyzes successive additions of L-glutamate to tetrahydrofolate or 10-formyltetrahydrofolate or 5,10-methylenetetrahydrofolate, leading to folylpolyglutamate derivatives.</text>
</comment>
<dbReference type="GO" id="GO:0005524">
    <property type="term" value="F:ATP binding"/>
    <property type="evidence" value="ECO:0007669"/>
    <property type="project" value="UniProtKB-KW"/>
</dbReference>
<dbReference type="GO" id="GO:0008841">
    <property type="term" value="F:dihydrofolate synthase activity"/>
    <property type="evidence" value="ECO:0007669"/>
    <property type="project" value="UniProtKB-EC"/>
</dbReference>
<evidence type="ECO:0000259" key="24">
    <source>
        <dbReference type="Pfam" id="PF02875"/>
    </source>
</evidence>
<dbReference type="SUPFAM" id="SSF53244">
    <property type="entry name" value="MurD-like peptide ligases, peptide-binding domain"/>
    <property type="match status" value="1"/>
</dbReference>
<protein>
    <recommendedName>
        <fullName evidence="9">Dihydrofolate synthase/folylpolyglutamate synthase</fullName>
        <ecNumber evidence="7">6.3.2.12</ecNumber>
        <ecNumber evidence="8">6.3.2.17</ecNumber>
    </recommendedName>
    <alternativeName>
        <fullName evidence="18">Folylpoly-gamma-glutamate synthetase-dihydrofolate synthetase</fullName>
    </alternativeName>
    <alternativeName>
        <fullName evidence="16">Folylpolyglutamate synthetase</fullName>
    </alternativeName>
    <alternativeName>
        <fullName evidence="17">Tetrahydrofolylpolyglutamate synthase</fullName>
    </alternativeName>
</protein>
<name>A0A9X4BJ30_9GAMM</name>
<evidence type="ECO:0000256" key="3">
    <source>
        <dbReference type="ARBA" id="ARBA00004799"/>
    </source>
</evidence>
<keyword evidence="14" id="KW-0460">Magnesium</keyword>
<keyword evidence="11" id="KW-0479">Metal-binding</keyword>
<proteinExistence type="inferred from homology"/>
<evidence type="ECO:0000256" key="5">
    <source>
        <dbReference type="ARBA" id="ARBA00008276"/>
    </source>
</evidence>
<dbReference type="Gene3D" id="3.90.190.20">
    <property type="entry name" value="Mur ligase, C-terminal domain"/>
    <property type="match status" value="1"/>
</dbReference>
<evidence type="ECO:0000256" key="19">
    <source>
        <dbReference type="ARBA" id="ARBA00047493"/>
    </source>
</evidence>
<evidence type="ECO:0000256" key="16">
    <source>
        <dbReference type="ARBA" id="ARBA00030048"/>
    </source>
</evidence>
<dbReference type="InterPro" id="IPR013221">
    <property type="entry name" value="Mur_ligase_cen"/>
</dbReference>
<comment type="catalytic activity">
    <reaction evidence="19">
        <text>(6S)-5,6,7,8-tetrahydrofolyl-(gamma-L-Glu)(n) + L-glutamate + ATP = (6S)-5,6,7,8-tetrahydrofolyl-(gamma-L-Glu)(n+1) + ADP + phosphate + H(+)</text>
        <dbReference type="Rhea" id="RHEA:10580"/>
        <dbReference type="Rhea" id="RHEA-COMP:14738"/>
        <dbReference type="Rhea" id="RHEA-COMP:14740"/>
        <dbReference type="ChEBI" id="CHEBI:15378"/>
        <dbReference type="ChEBI" id="CHEBI:29985"/>
        <dbReference type="ChEBI" id="CHEBI:30616"/>
        <dbReference type="ChEBI" id="CHEBI:43474"/>
        <dbReference type="ChEBI" id="CHEBI:141005"/>
        <dbReference type="ChEBI" id="CHEBI:456216"/>
        <dbReference type="EC" id="6.3.2.17"/>
    </reaction>
</comment>
<dbReference type="GO" id="GO:0046872">
    <property type="term" value="F:metal ion binding"/>
    <property type="evidence" value="ECO:0007669"/>
    <property type="project" value="UniProtKB-KW"/>
</dbReference>
<evidence type="ECO:0000256" key="18">
    <source>
        <dbReference type="ARBA" id="ARBA00032510"/>
    </source>
</evidence>
<dbReference type="GO" id="GO:0005737">
    <property type="term" value="C:cytoplasm"/>
    <property type="evidence" value="ECO:0007669"/>
    <property type="project" value="TreeGrafter"/>
</dbReference>
<evidence type="ECO:0000256" key="8">
    <source>
        <dbReference type="ARBA" id="ARBA00013025"/>
    </source>
</evidence>
<evidence type="ECO:0000313" key="26">
    <source>
        <dbReference type="EMBL" id="MDC8011744.1"/>
    </source>
</evidence>
<dbReference type="EC" id="6.3.2.12" evidence="7"/>
<keyword evidence="10 23" id="KW-0436">Ligase</keyword>
<keyword evidence="15" id="KW-0289">Folate biosynthesis</keyword>
<comment type="subunit">
    <text evidence="6">Monomer.</text>
</comment>
<dbReference type="InterPro" id="IPR001645">
    <property type="entry name" value="Folylpolyglutamate_synth"/>
</dbReference>
<evidence type="ECO:0000256" key="10">
    <source>
        <dbReference type="ARBA" id="ARBA00022598"/>
    </source>
</evidence>
<dbReference type="RefSeq" id="WP_263542955.1">
    <property type="nucleotide sequence ID" value="NZ_JAOVZO020000003.1"/>
</dbReference>
<keyword evidence="27" id="KW-1185">Reference proteome</keyword>
<comment type="catalytic activity">
    <reaction evidence="21">
        <text>(6R)-5,10-methylenetetrahydrofolyl-(gamma-L-Glu)(n) + L-glutamate + ATP = (6R)-5,10-methylenetetrahydrofolyl-(gamma-L-Glu)(n+1) + ADP + phosphate + H(+)</text>
        <dbReference type="Rhea" id="RHEA:51912"/>
        <dbReference type="Rhea" id="RHEA-COMP:13257"/>
        <dbReference type="Rhea" id="RHEA-COMP:13258"/>
        <dbReference type="ChEBI" id="CHEBI:15378"/>
        <dbReference type="ChEBI" id="CHEBI:29985"/>
        <dbReference type="ChEBI" id="CHEBI:30616"/>
        <dbReference type="ChEBI" id="CHEBI:43474"/>
        <dbReference type="ChEBI" id="CHEBI:136572"/>
        <dbReference type="ChEBI" id="CHEBI:456216"/>
        <dbReference type="EC" id="6.3.2.17"/>
    </reaction>
</comment>
<dbReference type="EMBL" id="JAOVZO020000003">
    <property type="protein sequence ID" value="MDC8011744.1"/>
    <property type="molecule type" value="Genomic_DNA"/>
</dbReference>
<dbReference type="PIRSF" id="PIRSF001563">
    <property type="entry name" value="Folylpolyglu_synth"/>
    <property type="match status" value="1"/>
</dbReference>
<dbReference type="InterPro" id="IPR036615">
    <property type="entry name" value="Mur_ligase_C_dom_sf"/>
</dbReference>
<evidence type="ECO:0000256" key="21">
    <source>
        <dbReference type="ARBA" id="ARBA00049035"/>
    </source>
</evidence>
<dbReference type="Pfam" id="PF08245">
    <property type="entry name" value="Mur_ligase_M"/>
    <property type="match status" value="1"/>
</dbReference>
<evidence type="ECO:0000256" key="9">
    <source>
        <dbReference type="ARBA" id="ARBA00019357"/>
    </source>
</evidence>
<comment type="similarity">
    <text evidence="5 23">Belongs to the folylpolyglutamate synthase family.</text>
</comment>
<evidence type="ECO:0000256" key="4">
    <source>
        <dbReference type="ARBA" id="ARBA00005150"/>
    </source>
</evidence>
<dbReference type="GO" id="GO:0046656">
    <property type="term" value="P:folic acid biosynthetic process"/>
    <property type="evidence" value="ECO:0007669"/>
    <property type="project" value="UniProtKB-KW"/>
</dbReference>
<organism evidence="26 27">
    <name type="scientific">Tahibacter soli</name>
    <dbReference type="NCBI Taxonomy" id="2983605"/>
    <lineage>
        <taxon>Bacteria</taxon>
        <taxon>Pseudomonadati</taxon>
        <taxon>Pseudomonadota</taxon>
        <taxon>Gammaproteobacteria</taxon>
        <taxon>Lysobacterales</taxon>
        <taxon>Rhodanobacteraceae</taxon>
        <taxon>Tahibacter</taxon>
    </lineage>
</organism>
<evidence type="ECO:0000259" key="25">
    <source>
        <dbReference type="Pfam" id="PF08245"/>
    </source>
</evidence>
<dbReference type="PANTHER" id="PTHR11136">
    <property type="entry name" value="FOLYLPOLYGLUTAMATE SYNTHASE-RELATED"/>
    <property type="match status" value="1"/>
</dbReference>
<dbReference type="Pfam" id="PF02875">
    <property type="entry name" value="Mur_ligase_C"/>
    <property type="match status" value="1"/>
</dbReference>
<comment type="cofactor">
    <cofactor evidence="1">
        <name>Mg(2+)</name>
        <dbReference type="ChEBI" id="CHEBI:18420"/>
    </cofactor>
</comment>
<dbReference type="Gene3D" id="3.40.1190.10">
    <property type="entry name" value="Mur-like, catalytic domain"/>
    <property type="match status" value="1"/>
</dbReference>
<evidence type="ECO:0000256" key="6">
    <source>
        <dbReference type="ARBA" id="ARBA00011245"/>
    </source>
</evidence>
<evidence type="ECO:0000256" key="14">
    <source>
        <dbReference type="ARBA" id="ARBA00022842"/>
    </source>
</evidence>
<dbReference type="NCBIfam" id="NF008101">
    <property type="entry name" value="PRK10846.1"/>
    <property type="match status" value="1"/>
</dbReference>
<comment type="catalytic activity">
    <reaction evidence="20">
        <text>10-formyltetrahydrofolyl-(gamma-L-Glu)(n) + L-glutamate + ATP = 10-formyltetrahydrofolyl-(gamma-L-Glu)(n+1) + ADP + phosphate + H(+)</text>
        <dbReference type="Rhea" id="RHEA:51904"/>
        <dbReference type="Rhea" id="RHEA-COMP:13088"/>
        <dbReference type="Rhea" id="RHEA-COMP:14300"/>
        <dbReference type="ChEBI" id="CHEBI:15378"/>
        <dbReference type="ChEBI" id="CHEBI:29985"/>
        <dbReference type="ChEBI" id="CHEBI:30616"/>
        <dbReference type="ChEBI" id="CHEBI:43474"/>
        <dbReference type="ChEBI" id="CHEBI:134413"/>
        <dbReference type="ChEBI" id="CHEBI:456216"/>
        <dbReference type="EC" id="6.3.2.17"/>
    </reaction>
</comment>
<evidence type="ECO:0000256" key="22">
    <source>
        <dbReference type="ARBA" id="ARBA00049161"/>
    </source>
</evidence>
<comment type="catalytic activity">
    <reaction evidence="22">
        <text>7,8-dihydropteroate + L-glutamate + ATP = 7,8-dihydrofolate + ADP + phosphate + H(+)</text>
        <dbReference type="Rhea" id="RHEA:23584"/>
        <dbReference type="ChEBI" id="CHEBI:15378"/>
        <dbReference type="ChEBI" id="CHEBI:17839"/>
        <dbReference type="ChEBI" id="CHEBI:29985"/>
        <dbReference type="ChEBI" id="CHEBI:30616"/>
        <dbReference type="ChEBI" id="CHEBI:43474"/>
        <dbReference type="ChEBI" id="CHEBI:57451"/>
        <dbReference type="ChEBI" id="CHEBI:456216"/>
        <dbReference type="EC" id="6.3.2.12"/>
    </reaction>
</comment>
<comment type="pathway">
    <text evidence="3">Cofactor biosynthesis; tetrahydrofolate biosynthesis; 7,8-dihydrofolate from 2-amino-4-hydroxy-6-hydroxymethyl-7,8-dihydropteridine diphosphate and 4-aminobenzoate: step 2/2.</text>
</comment>
<comment type="pathway">
    <text evidence="4">Cofactor biosynthesis; tetrahydrofolylpolyglutamate biosynthesis.</text>
</comment>